<evidence type="ECO:0000313" key="3">
    <source>
        <dbReference type="Proteomes" id="UP001163046"/>
    </source>
</evidence>
<feature type="compositionally biased region" description="Polar residues" evidence="1">
    <location>
        <begin position="46"/>
        <end position="58"/>
    </location>
</feature>
<proteinExistence type="predicted"/>
<comment type="caution">
    <text evidence="2">The sequence shown here is derived from an EMBL/GenBank/DDBJ whole genome shotgun (WGS) entry which is preliminary data.</text>
</comment>
<gene>
    <name evidence="2" type="ORF">OS493_030151</name>
</gene>
<keyword evidence="3" id="KW-1185">Reference proteome</keyword>
<feature type="compositionally biased region" description="Polar residues" evidence="1">
    <location>
        <begin position="65"/>
        <end position="75"/>
    </location>
</feature>
<reference evidence="2" key="1">
    <citation type="submission" date="2023-01" db="EMBL/GenBank/DDBJ databases">
        <title>Genome assembly of the deep-sea coral Lophelia pertusa.</title>
        <authorList>
            <person name="Herrera S."/>
            <person name="Cordes E."/>
        </authorList>
    </citation>
    <scope>NUCLEOTIDE SEQUENCE</scope>
    <source>
        <strain evidence="2">USNM1676648</strain>
        <tissue evidence="2">Polyp</tissue>
    </source>
</reference>
<sequence length="140" mass="15743">MEIHVENFPNLSSIFEQLEQRNRRGAISSIEPNAAKIHNQERKPRSSTVMEAQPTKRSTVGRVASDSTGHKSSVVQPRARIRSAPCYSMDLAQLQGDTRLTDAAKKTEQRGAWVAVMMTFLSLCDVFSIIQERKNKQVND</sequence>
<feature type="region of interest" description="Disordered" evidence="1">
    <location>
        <begin position="27"/>
        <end position="77"/>
    </location>
</feature>
<name>A0A9W9YWM2_9CNID</name>
<evidence type="ECO:0000313" key="2">
    <source>
        <dbReference type="EMBL" id="KAJ7370731.1"/>
    </source>
</evidence>
<evidence type="ECO:0000256" key="1">
    <source>
        <dbReference type="SAM" id="MobiDB-lite"/>
    </source>
</evidence>
<dbReference type="EMBL" id="MU826857">
    <property type="protein sequence ID" value="KAJ7370731.1"/>
    <property type="molecule type" value="Genomic_DNA"/>
</dbReference>
<accession>A0A9W9YWM2</accession>
<organism evidence="2 3">
    <name type="scientific">Desmophyllum pertusum</name>
    <dbReference type="NCBI Taxonomy" id="174260"/>
    <lineage>
        <taxon>Eukaryota</taxon>
        <taxon>Metazoa</taxon>
        <taxon>Cnidaria</taxon>
        <taxon>Anthozoa</taxon>
        <taxon>Hexacorallia</taxon>
        <taxon>Scleractinia</taxon>
        <taxon>Caryophylliina</taxon>
        <taxon>Caryophylliidae</taxon>
        <taxon>Desmophyllum</taxon>
    </lineage>
</organism>
<dbReference type="AlphaFoldDB" id="A0A9W9YWM2"/>
<protein>
    <submittedName>
        <fullName evidence="2">Uncharacterized protein</fullName>
    </submittedName>
</protein>
<dbReference type="Proteomes" id="UP001163046">
    <property type="component" value="Unassembled WGS sequence"/>
</dbReference>